<sequence>MAKQTAARERVLDAFAELLIEQGERAATLDAVAAAAGVSKGGLLYHFGSKEALVDGLIERLSDMSEADTARMLAAPEGVVEYFVRTSVDCGTPFDRTIIAVARLAQGQHAQASDAMADIRRSWLRTVEDAVGDPDTARAIVLMSDGLYANTAQLGMGVSDPDEGSDESIERLLAVIARLLPAGGR</sequence>
<comment type="caution">
    <text evidence="5">The sequence shown here is derived from an EMBL/GenBank/DDBJ whole genome shotgun (WGS) entry which is preliminary data.</text>
</comment>
<dbReference type="Proteomes" id="UP000266915">
    <property type="component" value="Unassembled WGS sequence"/>
</dbReference>
<dbReference type="InterPro" id="IPR050109">
    <property type="entry name" value="HTH-type_TetR-like_transc_reg"/>
</dbReference>
<keyword evidence="6" id="KW-1185">Reference proteome</keyword>
<dbReference type="SUPFAM" id="SSF46689">
    <property type="entry name" value="Homeodomain-like"/>
    <property type="match status" value="1"/>
</dbReference>
<gene>
    <name evidence="5" type="ORF">EDD42_1492</name>
</gene>
<accession>A0A3N2C1S6</accession>
<evidence type="ECO:0000313" key="5">
    <source>
        <dbReference type="EMBL" id="ROR81432.1"/>
    </source>
</evidence>
<dbReference type="Gene3D" id="1.10.357.10">
    <property type="entry name" value="Tetracycline Repressor, domain 2"/>
    <property type="match status" value="1"/>
</dbReference>
<proteinExistence type="predicted"/>
<keyword evidence="1" id="KW-0805">Transcription regulation</keyword>
<dbReference type="Pfam" id="PF17937">
    <property type="entry name" value="TetR_C_28"/>
    <property type="match status" value="1"/>
</dbReference>
<evidence type="ECO:0000256" key="2">
    <source>
        <dbReference type="ARBA" id="ARBA00023125"/>
    </source>
</evidence>
<evidence type="ECO:0000256" key="3">
    <source>
        <dbReference type="ARBA" id="ARBA00023163"/>
    </source>
</evidence>
<feature type="DNA-binding region" description="H-T-H motif" evidence="4">
    <location>
        <begin position="28"/>
        <end position="47"/>
    </location>
</feature>
<dbReference type="PRINTS" id="PR00455">
    <property type="entry name" value="HTHTETR"/>
</dbReference>
<dbReference type="PANTHER" id="PTHR30055:SF234">
    <property type="entry name" value="HTH-TYPE TRANSCRIPTIONAL REGULATOR BETI"/>
    <property type="match status" value="1"/>
</dbReference>
<dbReference type="PANTHER" id="PTHR30055">
    <property type="entry name" value="HTH-TYPE TRANSCRIPTIONAL REGULATOR RUTR"/>
    <property type="match status" value="1"/>
</dbReference>
<keyword evidence="3" id="KW-0804">Transcription</keyword>
<evidence type="ECO:0000313" key="6">
    <source>
        <dbReference type="Proteomes" id="UP000266915"/>
    </source>
</evidence>
<dbReference type="GO" id="GO:0003700">
    <property type="term" value="F:DNA-binding transcription factor activity"/>
    <property type="evidence" value="ECO:0007669"/>
    <property type="project" value="TreeGrafter"/>
</dbReference>
<reference evidence="5 6" key="1">
    <citation type="submission" date="2018-11" db="EMBL/GenBank/DDBJ databases">
        <title>Sequencing the genomes of 1000 actinobacteria strains.</title>
        <authorList>
            <person name="Klenk H.-P."/>
        </authorList>
    </citation>
    <scope>NUCLEOTIDE SEQUENCE [LARGE SCALE GENOMIC DNA]</scope>
    <source>
        <strain evidence="5 6">DSM 14012</strain>
    </source>
</reference>
<name>A0A3N2C1S6_9MICO</name>
<keyword evidence="2 4" id="KW-0238">DNA-binding</keyword>
<evidence type="ECO:0000256" key="4">
    <source>
        <dbReference type="PROSITE-ProRule" id="PRU00335"/>
    </source>
</evidence>
<dbReference type="Pfam" id="PF00440">
    <property type="entry name" value="TetR_N"/>
    <property type="match status" value="1"/>
</dbReference>
<organism evidence="5 6">
    <name type="scientific">Plantibacter flavus</name>
    <dbReference type="NCBI Taxonomy" id="150123"/>
    <lineage>
        <taxon>Bacteria</taxon>
        <taxon>Bacillati</taxon>
        <taxon>Actinomycetota</taxon>
        <taxon>Actinomycetes</taxon>
        <taxon>Micrococcales</taxon>
        <taxon>Microbacteriaceae</taxon>
        <taxon>Plantibacter</taxon>
    </lineage>
</organism>
<dbReference type="EMBL" id="RKHL01000001">
    <property type="protein sequence ID" value="ROR81432.1"/>
    <property type="molecule type" value="Genomic_DNA"/>
</dbReference>
<dbReference type="RefSeq" id="WP_079705616.1">
    <property type="nucleotide sequence ID" value="NZ_FXAP01000001.1"/>
</dbReference>
<dbReference type="InterPro" id="IPR009057">
    <property type="entry name" value="Homeodomain-like_sf"/>
</dbReference>
<dbReference type="AlphaFoldDB" id="A0A3N2C1S6"/>
<dbReference type="InterPro" id="IPR001647">
    <property type="entry name" value="HTH_TetR"/>
</dbReference>
<dbReference type="PROSITE" id="PS50977">
    <property type="entry name" value="HTH_TETR_2"/>
    <property type="match status" value="1"/>
</dbReference>
<protein>
    <submittedName>
        <fullName evidence="5">TetR family transcriptional regulator</fullName>
    </submittedName>
</protein>
<evidence type="ECO:0000256" key="1">
    <source>
        <dbReference type="ARBA" id="ARBA00023015"/>
    </source>
</evidence>
<dbReference type="GO" id="GO:0000976">
    <property type="term" value="F:transcription cis-regulatory region binding"/>
    <property type="evidence" value="ECO:0007669"/>
    <property type="project" value="TreeGrafter"/>
</dbReference>
<dbReference type="InterPro" id="IPR041479">
    <property type="entry name" value="TetR_CgmR_C"/>
</dbReference>